<feature type="coiled-coil region" evidence="7">
    <location>
        <begin position="210"/>
        <end position="272"/>
    </location>
</feature>
<sequence>MDGDAFHMDVEKRQSLLEWLQTFTTDDPIGTGLPSVTSWQTVADGVFLARVLHHIEPEYLNLSGIKDEGGVASNWILKLANFNAIARSIENFYHDEIAVRCEVATHVDLNRIARAEVVDTAVEVELSKLAAMVLYCAVNCAERQTFVVRIMALEQRVQQSVMAMLEQLTTVFPPLSPVHGLASPALRGSSIGLLDSTPIRGFSGDESGDVRDLKERLSAMEKKWQDAEQDKRAITEEYEKVALEVRNARLRIAGLEEDNSRLNGERQQAVARDNKKLEELVNAEKHVLSVELQAKTDELHQIKHESAERMMVLEHEVRRQAVSGCIDELDISRSKLVALAKLESTVTKYKQKLDEMNTVKEHVREVEAQNASYLEKMLDLESTVKTMASLKASIEKYKNQVVELETANVEALSTLQVKDQKCRQLQDELESALHGKEFLEHQLEEMRSHVPSNDGGRDDMYTSAADVLGGGLNLREQVARLQHDNRRLQQLVDGLSETSSSATSPAVSGDVLALQNERDDALRMKQVWQDKAVETKRQFDALVDATKGMGPGVSSAQLAQLESTNTRLATQLQAHEEQARKMAANVEETDSFRATIAELTNRLKDKESVINNLSQDKEKLETYTKKTLHAVQSKYMLAVSVHRNQISERQAKVEMLENKLKELKAGQKREQALLMSSFYEVYWRGNAETDDDAADAGGRCPAPGCVAADETDGPRRSQALAELLSKGGDEEGWEYTL</sequence>
<keyword evidence="3" id="KW-0963">Cytoplasm</keyword>
<reference evidence="11 12" key="1">
    <citation type="submission" date="2018-08" db="EMBL/GenBank/DDBJ databases">
        <title>Aphanomyces genome sequencing and annotation.</title>
        <authorList>
            <person name="Minardi D."/>
            <person name="Oidtmann B."/>
            <person name="Van Der Giezen M."/>
            <person name="Studholme D.J."/>
        </authorList>
    </citation>
    <scope>NUCLEOTIDE SEQUENCE [LARGE SCALE GENOMIC DNA]</scope>
    <source>
        <strain evidence="9 11">Kv</strain>
        <strain evidence="10 12">SA</strain>
    </source>
</reference>
<proteinExistence type="inferred from homology"/>
<comment type="caution">
    <text evidence="10">The sequence shown here is derived from an EMBL/GenBank/DDBJ whole genome shotgun (WGS) entry which is preliminary data.</text>
</comment>
<evidence type="ECO:0000256" key="7">
    <source>
        <dbReference type="SAM" id="Coils"/>
    </source>
</evidence>
<accession>A0A397DV38</accession>
<dbReference type="EMBL" id="QUTC01003700">
    <property type="protein sequence ID" value="RHY68749.1"/>
    <property type="molecule type" value="Genomic_DNA"/>
</dbReference>
<evidence type="ECO:0000259" key="8">
    <source>
        <dbReference type="PROSITE" id="PS50021"/>
    </source>
</evidence>
<dbReference type="GO" id="GO:0005737">
    <property type="term" value="C:cytoplasm"/>
    <property type="evidence" value="ECO:0007669"/>
    <property type="project" value="TreeGrafter"/>
</dbReference>
<dbReference type="InterPro" id="IPR008636">
    <property type="entry name" value="Hook_C"/>
</dbReference>
<dbReference type="GO" id="GO:0005874">
    <property type="term" value="C:microtubule"/>
    <property type="evidence" value="ECO:0007669"/>
    <property type="project" value="UniProtKB-KW"/>
</dbReference>
<keyword evidence="4" id="KW-0493">Microtubule</keyword>
<dbReference type="InterPro" id="IPR036872">
    <property type="entry name" value="CH_dom_sf"/>
</dbReference>
<dbReference type="VEuPathDB" id="FungiDB:H257_06774"/>
<dbReference type="InterPro" id="IPR043936">
    <property type="entry name" value="HOOK_N"/>
</dbReference>
<evidence type="ECO:0000313" key="12">
    <source>
        <dbReference type="Proteomes" id="UP000265716"/>
    </source>
</evidence>
<gene>
    <name evidence="9" type="ORF">DYB36_000661</name>
    <name evidence="10" type="ORF">DYB38_001007</name>
</gene>
<dbReference type="EMBL" id="QUSZ01006534">
    <property type="protein sequence ID" value="RHY05419.1"/>
    <property type="molecule type" value="Genomic_DNA"/>
</dbReference>
<evidence type="ECO:0000256" key="3">
    <source>
        <dbReference type="ARBA" id="ARBA00022490"/>
    </source>
</evidence>
<evidence type="ECO:0000256" key="6">
    <source>
        <dbReference type="ARBA" id="ARBA00023212"/>
    </source>
</evidence>
<dbReference type="SUPFAM" id="SSF116907">
    <property type="entry name" value="Hook domain"/>
    <property type="match status" value="1"/>
</dbReference>
<dbReference type="GO" id="GO:0051959">
    <property type="term" value="F:dynein light intermediate chain binding"/>
    <property type="evidence" value="ECO:0007669"/>
    <property type="project" value="TreeGrafter"/>
</dbReference>
<dbReference type="GO" id="GO:0005815">
    <property type="term" value="C:microtubule organizing center"/>
    <property type="evidence" value="ECO:0007669"/>
    <property type="project" value="TreeGrafter"/>
</dbReference>
<dbReference type="GO" id="GO:0008017">
    <property type="term" value="F:microtubule binding"/>
    <property type="evidence" value="ECO:0007669"/>
    <property type="project" value="InterPro"/>
</dbReference>
<dbReference type="PANTHER" id="PTHR18947">
    <property type="entry name" value="HOOK PROTEINS"/>
    <property type="match status" value="1"/>
</dbReference>
<dbReference type="Proteomes" id="UP000265427">
    <property type="component" value="Unassembled WGS sequence"/>
</dbReference>
<dbReference type="Pfam" id="PF05622">
    <property type="entry name" value="HOOK"/>
    <property type="match status" value="1"/>
</dbReference>
<evidence type="ECO:0000313" key="11">
    <source>
        <dbReference type="Proteomes" id="UP000265427"/>
    </source>
</evidence>
<dbReference type="GO" id="GO:0030705">
    <property type="term" value="P:cytoskeleton-dependent intracellular transport"/>
    <property type="evidence" value="ECO:0007669"/>
    <property type="project" value="InterPro"/>
</dbReference>
<evidence type="ECO:0000313" key="10">
    <source>
        <dbReference type="EMBL" id="RHY68749.1"/>
    </source>
</evidence>
<dbReference type="GO" id="GO:0031122">
    <property type="term" value="P:cytoplasmic microtubule organization"/>
    <property type="evidence" value="ECO:0007669"/>
    <property type="project" value="InterPro"/>
</dbReference>
<dbReference type="Pfam" id="PF19047">
    <property type="entry name" value="HOOK_N"/>
    <property type="match status" value="1"/>
</dbReference>
<keyword evidence="6" id="KW-0206">Cytoskeleton</keyword>
<name>A0A397DV38_APHAT</name>
<dbReference type="AlphaFoldDB" id="A0A397DV38"/>
<keyword evidence="5 7" id="KW-0175">Coiled coil</keyword>
<evidence type="ECO:0000256" key="4">
    <source>
        <dbReference type="ARBA" id="ARBA00022701"/>
    </source>
</evidence>
<dbReference type="PANTHER" id="PTHR18947:SF28">
    <property type="entry name" value="GIRDIN, ISOFORM A"/>
    <property type="match status" value="1"/>
</dbReference>
<feature type="coiled-coil region" evidence="7">
    <location>
        <begin position="339"/>
        <end position="442"/>
    </location>
</feature>
<protein>
    <recommendedName>
        <fullName evidence="8">Calponin-homology (CH) domain-containing protein</fullName>
    </recommendedName>
</protein>
<evidence type="ECO:0000256" key="2">
    <source>
        <dbReference type="ARBA" id="ARBA00006946"/>
    </source>
</evidence>
<dbReference type="Proteomes" id="UP000265716">
    <property type="component" value="Unassembled WGS sequence"/>
</dbReference>
<dbReference type="PROSITE" id="PS50021">
    <property type="entry name" value="CH"/>
    <property type="match status" value="1"/>
</dbReference>
<evidence type="ECO:0000313" key="9">
    <source>
        <dbReference type="EMBL" id="RHY05419.1"/>
    </source>
</evidence>
<organism evidence="10 12">
    <name type="scientific">Aphanomyces astaci</name>
    <name type="common">Crayfish plague agent</name>
    <dbReference type="NCBI Taxonomy" id="112090"/>
    <lineage>
        <taxon>Eukaryota</taxon>
        <taxon>Sar</taxon>
        <taxon>Stramenopiles</taxon>
        <taxon>Oomycota</taxon>
        <taxon>Saprolegniomycetes</taxon>
        <taxon>Saprolegniales</taxon>
        <taxon>Verrucalvaceae</taxon>
        <taxon>Aphanomyces</taxon>
    </lineage>
</organism>
<feature type="domain" description="Calponin-homology (CH)" evidence="8">
    <location>
        <begin position="10"/>
        <end position="137"/>
    </location>
</feature>
<comment type="similarity">
    <text evidence="2">Belongs to the hook family.</text>
</comment>
<dbReference type="Gene3D" id="1.10.418.10">
    <property type="entry name" value="Calponin-like domain"/>
    <property type="match status" value="1"/>
</dbReference>
<dbReference type="InterPro" id="IPR001715">
    <property type="entry name" value="CH_dom"/>
</dbReference>
<comment type="subcellular location">
    <subcellularLocation>
        <location evidence="1">Cytoplasm</location>
        <location evidence="1">Cytoskeleton</location>
    </subcellularLocation>
</comment>
<evidence type="ECO:0000256" key="5">
    <source>
        <dbReference type="ARBA" id="ARBA00023054"/>
    </source>
</evidence>
<evidence type="ECO:0000256" key="1">
    <source>
        <dbReference type="ARBA" id="ARBA00004245"/>
    </source>
</evidence>
<feature type="coiled-coil region" evidence="7">
    <location>
        <begin position="558"/>
        <end position="673"/>
    </location>
</feature>